<evidence type="ECO:0000313" key="3">
    <source>
        <dbReference type="Proteomes" id="UP001180087"/>
    </source>
</evidence>
<dbReference type="Pfam" id="PF14181">
    <property type="entry name" value="YqfQ"/>
    <property type="match status" value="1"/>
</dbReference>
<organism evidence="2 3">
    <name type="scientific">Aciduricibacillus chroicocephali</name>
    <dbReference type="NCBI Taxonomy" id="3054939"/>
    <lineage>
        <taxon>Bacteria</taxon>
        <taxon>Bacillati</taxon>
        <taxon>Bacillota</taxon>
        <taxon>Bacilli</taxon>
        <taxon>Bacillales</taxon>
        <taxon>Bacillaceae</taxon>
        <taxon>Aciduricibacillus</taxon>
    </lineage>
</organism>
<feature type="compositionally biased region" description="Basic and acidic residues" evidence="1">
    <location>
        <begin position="94"/>
        <end position="111"/>
    </location>
</feature>
<feature type="region of interest" description="Disordered" evidence="1">
    <location>
        <begin position="1"/>
        <end position="37"/>
    </location>
</feature>
<feature type="compositionally biased region" description="Basic and acidic residues" evidence="1">
    <location>
        <begin position="1"/>
        <end position="24"/>
    </location>
</feature>
<sequence>MFDFGNRTEHSSMRRPDRFTRKPEITQNISKPSSDGIMGHLDKIQQFVNAVERTAPYIEEYGPFIKNLPQMYRMIKAFKSLETEEQDSSASDGESQKAETTNKGEEEIHEAVEDEQNIPKDGTSKPRLFI</sequence>
<name>A0ABY9KYS8_9BACI</name>
<accession>A0ABY9KYS8</accession>
<evidence type="ECO:0000313" key="2">
    <source>
        <dbReference type="EMBL" id="WLV25928.1"/>
    </source>
</evidence>
<proteinExistence type="predicted"/>
<feature type="region of interest" description="Disordered" evidence="1">
    <location>
        <begin position="81"/>
        <end position="130"/>
    </location>
</feature>
<reference evidence="2" key="1">
    <citation type="submission" date="2023-06" db="EMBL/GenBank/DDBJ databases">
        <title>A Treasure from Seagulls: Isolation and Description of Aciduricobacillus qingdaonensis gen. nov., sp. nov., a Rare Obligately Uric Acid-utilizing Member in the Family Bacillaceae.</title>
        <authorList>
            <person name="Liu W."/>
            <person name="Wang B."/>
        </authorList>
    </citation>
    <scope>NUCLEOTIDE SEQUENCE</scope>
    <source>
        <strain evidence="2">44XB</strain>
    </source>
</reference>
<dbReference type="Proteomes" id="UP001180087">
    <property type="component" value="Chromosome"/>
</dbReference>
<evidence type="ECO:0000256" key="1">
    <source>
        <dbReference type="SAM" id="MobiDB-lite"/>
    </source>
</evidence>
<protein>
    <submittedName>
        <fullName evidence="2">VrrA/YqfQ family protein</fullName>
    </submittedName>
</protein>
<keyword evidence="3" id="KW-1185">Reference proteome</keyword>
<dbReference type="InterPro" id="IPR025571">
    <property type="entry name" value="YqfQ"/>
</dbReference>
<dbReference type="EMBL" id="CP129113">
    <property type="protein sequence ID" value="WLV25928.1"/>
    <property type="molecule type" value="Genomic_DNA"/>
</dbReference>
<dbReference type="RefSeq" id="WP_348029718.1">
    <property type="nucleotide sequence ID" value="NZ_CP129113.1"/>
</dbReference>
<gene>
    <name evidence="2" type="primary">vrrA</name>
    <name evidence="2" type="ORF">QR721_06940</name>
</gene>